<dbReference type="Gene3D" id="3.40.50.1000">
    <property type="entry name" value="HAD superfamily/HAD-like"/>
    <property type="match status" value="1"/>
</dbReference>
<keyword evidence="2" id="KW-0460">Magnesium</keyword>
<organism evidence="3 4">
    <name type="scientific">Cytobacillus purgationiresistens</name>
    <dbReference type="NCBI Taxonomy" id="863449"/>
    <lineage>
        <taxon>Bacteria</taxon>
        <taxon>Bacillati</taxon>
        <taxon>Bacillota</taxon>
        <taxon>Bacilli</taxon>
        <taxon>Bacillales</taxon>
        <taxon>Bacillaceae</taxon>
        <taxon>Cytobacillus</taxon>
    </lineage>
</organism>
<dbReference type="SFLD" id="SFLDG01129">
    <property type="entry name" value="C1.5:_HAD__Beta-PGM__Phosphata"/>
    <property type="match status" value="1"/>
</dbReference>
<dbReference type="PANTHER" id="PTHR43434">
    <property type="entry name" value="PHOSPHOGLYCOLATE PHOSPHATASE"/>
    <property type="match status" value="1"/>
</dbReference>
<dbReference type="InterPro" id="IPR023198">
    <property type="entry name" value="PGP-like_dom2"/>
</dbReference>
<evidence type="ECO:0000313" key="3">
    <source>
        <dbReference type="EMBL" id="MDQ0271000.1"/>
    </source>
</evidence>
<accession>A0ABU0AIB8</accession>
<dbReference type="GO" id="GO:0008967">
    <property type="term" value="F:phosphoglycolate phosphatase activity"/>
    <property type="evidence" value="ECO:0007669"/>
    <property type="project" value="UniProtKB-EC"/>
</dbReference>
<dbReference type="InterPro" id="IPR041492">
    <property type="entry name" value="HAD_2"/>
</dbReference>
<comment type="caution">
    <text evidence="3">The sequence shown here is derived from an EMBL/GenBank/DDBJ whole genome shotgun (WGS) entry which is preliminary data.</text>
</comment>
<dbReference type="InterPro" id="IPR036412">
    <property type="entry name" value="HAD-like_sf"/>
</dbReference>
<dbReference type="InterPro" id="IPR050155">
    <property type="entry name" value="HAD-like_hydrolase_sf"/>
</dbReference>
<keyword evidence="1 3" id="KW-0378">Hydrolase</keyword>
<dbReference type="PANTHER" id="PTHR43434:SF1">
    <property type="entry name" value="PHOSPHOGLYCOLATE PHOSPHATASE"/>
    <property type="match status" value="1"/>
</dbReference>
<dbReference type="SUPFAM" id="SSF56784">
    <property type="entry name" value="HAD-like"/>
    <property type="match status" value="1"/>
</dbReference>
<dbReference type="EMBL" id="JAUSUB010000012">
    <property type="protein sequence ID" value="MDQ0271000.1"/>
    <property type="molecule type" value="Genomic_DNA"/>
</dbReference>
<evidence type="ECO:0000256" key="1">
    <source>
        <dbReference type="ARBA" id="ARBA00022801"/>
    </source>
</evidence>
<keyword evidence="4" id="KW-1185">Reference proteome</keyword>
<gene>
    <name evidence="3" type="ORF">J2S17_002887</name>
</gene>
<dbReference type="Pfam" id="PF13419">
    <property type="entry name" value="HAD_2"/>
    <property type="match status" value="1"/>
</dbReference>
<dbReference type="InterPro" id="IPR023214">
    <property type="entry name" value="HAD_sf"/>
</dbReference>
<dbReference type="RefSeq" id="WP_307475859.1">
    <property type="nucleotide sequence ID" value="NZ_JAUSUB010000012.1"/>
</dbReference>
<sequence>MDSIIFDLDGTLWDPSKTVARAWSEALSNLEYAKGEITEDDLKRTMGLQIQQIAEILFDYLEKDKQMEVINECCRIERRYLRQDGGELFRDLEKVLDHLSKTYKLYIVSNCQDGYIESFYHYHKLEKHFLDYENPGRTGLSKGENIKLIIERNQLKSSIYVGDTQGDKDAADFAGIPFVYAAYGFGELSEYDYKIDQVSDLLEIF</sequence>
<proteinExistence type="predicted"/>
<dbReference type="EC" id="3.1.3.18" evidence="3"/>
<dbReference type="SFLD" id="SFLDS00003">
    <property type="entry name" value="Haloacid_Dehalogenase"/>
    <property type="match status" value="1"/>
</dbReference>
<evidence type="ECO:0000256" key="2">
    <source>
        <dbReference type="ARBA" id="ARBA00022842"/>
    </source>
</evidence>
<name>A0ABU0AIB8_9BACI</name>
<dbReference type="Proteomes" id="UP001238088">
    <property type="component" value="Unassembled WGS sequence"/>
</dbReference>
<dbReference type="Gene3D" id="1.10.150.240">
    <property type="entry name" value="Putative phosphatase, domain 2"/>
    <property type="match status" value="1"/>
</dbReference>
<reference evidence="3 4" key="1">
    <citation type="submission" date="2023-07" db="EMBL/GenBank/DDBJ databases">
        <title>Genomic Encyclopedia of Type Strains, Phase IV (KMG-IV): sequencing the most valuable type-strain genomes for metagenomic binning, comparative biology and taxonomic classification.</title>
        <authorList>
            <person name="Goeker M."/>
        </authorList>
    </citation>
    <scope>NUCLEOTIDE SEQUENCE [LARGE SCALE GENOMIC DNA]</scope>
    <source>
        <strain evidence="3 4">DSM 23494</strain>
    </source>
</reference>
<evidence type="ECO:0000313" key="4">
    <source>
        <dbReference type="Proteomes" id="UP001238088"/>
    </source>
</evidence>
<protein>
    <submittedName>
        <fullName evidence="3">Phosphoglycolate phosphatase</fullName>
        <ecNumber evidence="3">3.1.3.18</ecNumber>
    </submittedName>
</protein>